<organism evidence="1 2">
    <name type="scientific">Ktedonobacter robiniae</name>
    <dbReference type="NCBI Taxonomy" id="2778365"/>
    <lineage>
        <taxon>Bacteria</taxon>
        <taxon>Bacillati</taxon>
        <taxon>Chloroflexota</taxon>
        <taxon>Ktedonobacteria</taxon>
        <taxon>Ktedonobacterales</taxon>
        <taxon>Ktedonobacteraceae</taxon>
        <taxon>Ktedonobacter</taxon>
    </lineage>
</organism>
<dbReference type="EMBL" id="BNJG01000001">
    <property type="protein sequence ID" value="GHO54934.1"/>
    <property type="molecule type" value="Genomic_DNA"/>
</dbReference>
<name>A0ABQ3UQ84_9CHLR</name>
<keyword evidence="2" id="KW-1185">Reference proteome</keyword>
<accession>A0ABQ3UQ84</accession>
<dbReference type="RefSeq" id="WP_201371592.1">
    <property type="nucleotide sequence ID" value="NZ_BNJG01000001.1"/>
</dbReference>
<evidence type="ECO:0000313" key="2">
    <source>
        <dbReference type="Proteomes" id="UP000654345"/>
    </source>
</evidence>
<sequence>MAQVEMRVDLSNVLSAAIEGNTEQLIASVRDILHDTNSPDVLLGRLGMITVHGDSDGHPATVLAAAAMLSRLIHFLPEPVDSTVPVKERALPLFFQAARLARTALRAGAGVEPNYPEPLFPSDLGENTTVGEALRKAVHSNDVLAVERLLFGLYGTGADYRTMEVRAFEAVADTFQHGGHPLIFAVRGFQLLDAVEWGDRVPNILHWLAPHLPLQSSSDEPAWARTVRDFASKPENSMKSVRTRLSTPKDENALELYKLVNSTSDTIQVCQRVYNTVIKSETSPVATAAVIALSAAELLRTLDNAEHEQYIKAAHGLLFASAVHQVMRRVQDVEALPLLYTSAAYVSALRQEIASSPLKQTEPTAAGTIPGGGFIASSQLETLQEQLKNKDFAGALATSQRYLKVGHDPRALFGAIAIAAGYIDAIRDQGHTLQIVQAAAESYMAWPKALATTSADAFLHVALRAIVGGPLDEISVRF</sequence>
<proteinExistence type="predicted"/>
<gene>
    <name evidence="1" type="ORF">KSB_34090</name>
</gene>
<reference evidence="1 2" key="1">
    <citation type="journal article" date="2021" name="Int. J. Syst. Evol. Microbiol.">
        <title>Reticulibacter mediterranei gen. nov., sp. nov., within the new family Reticulibacteraceae fam. nov., and Ktedonospora formicarum gen. nov., sp. nov., Ktedonobacter robiniae sp. nov., Dictyobacter formicarum sp. nov. and Dictyobacter arantiisoli sp. nov., belonging to the class Ktedonobacteria.</title>
        <authorList>
            <person name="Yabe S."/>
            <person name="Zheng Y."/>
            <person name="Wang C.M."/>
            <person name="Sakai Y."/>
            <person name="Abe K."/>
            <person name="Yokota A."/>
            <person name="Donadio S."/>
            <person name="Cavaletti L."/>
            <person name="Monciardini P."/>
        </authorList>
    </citation>
    <scope>NUCLEOTIDE SEQUENCE [LARGE SCALE GENOMIC DNA]</scope>
    <source>
        <strain evidence="1 2">SOSP1-30</strain>
    </source>
</reference>
<protein>
    <submittedName>
        <fullName evidence="1">Uncharacterized protein</fullName>
    </submittedName>
</protein>
<comment type="caution">
    <text evidence="1">The sequence shown here is derived from an EMBL/GenBank/DDBJ whole genome shotgun (WGS) entry which is preliminary data.</text>
</comment>
<evidence type="ECO:0000313" key="1">
    <source>
        <dbReference type="EMBL" id="GHO54934.1"/>
    </source>
</evidence>
<dbReference type="Proteomes" id="UP000654345">
    <property type="component" value="Unassembled WGS sequence"/>
</dbReference>